<dbReference type="InterPro" id="IPR025827">
    <property type="entry name" value="Zn_ribbon_recom_dom"/>
</dbReference>
<organism evidence="6">
    <name type="scientific">marine sediment metagenome</name>
    <dbReference type="NCBI Taxonomy" id="412755"/>
    <lineage>
        <taxon>unclassified sequences</taxon>
        <taxon>metagenomes</taxon>
        <taxon>ecological metagenomes</taxon>
    </lineage>
</organism>
<dbReference type="GO" id="GO:0003677">
    <property type="term" value="F:DNA binding"/>
    <property type="evidence" value="ECO:0007669"/>
    <property type="project" value="UniProtKB-KW"/>
</dbReference>
<gene>
    <name evidence="6" type="ORF">S03H2_49441</name>
</gene>
<feature type="compositionally biased region" description="Polar residues" evidence="3">
    <location>
        <begin position="236"/>
        <end position="246"/>
    </location>
</feature>
<reference evidence="6" key="1">
    <citation type="journal article" date="2014" name="Front. Microbiol.">
        <title>High frequency of phylogenetically diverse reductive dehalogenase-homologous genes in deep subseafloor sedimentary metagenomes.</title>
        <authorList>
            <person name="Kawai M."/>
            <person name="Futagami T."/>
            <person name="Toyoda A."/>
            <person name="Takaki Y."/>
            <person name="Nishi S."/>
            <person name="Hori S."/>
            <person name="Arai W."/>
            <person name="Tsubouchi T."/>
            <person name="Morono Y."/>
            <person name="Uchiyama I."/>
            <person name="Ito T."/>
            <person name="Fujiyama A."/>
            <person name="Inagaki F."/>
            <person name="Takami H."/>
        </authorList>
    </citation>
    <scope>NUCLEOTIDE SEQUENCE</scope>
    <source>
        <strain evidence="6">Expedition CK06-06</strain>
    </source>
</reference>
<evidence type="ECO:0000259" key="4">
    <source>
        <dbReference type="Pfam" id="PF07508"/>
    </source>
</evidence>
<sequence>AYILRNVVYTGKIKYINQIYQGIHQPIISEELFEMAQKTHKKRIRKFRIYKNFLFGGIVDCKKCGHKMTPCFVNKWAKGKLKRYYYYRCTSTHHKDWQACPVKQINADRLERYVLENLERISLDKNYVDNLVFKLNHSLASSNHELKNSSPTHRPGLELKETCSKLEPEIIFSVLKSLLEFLPQRKGAERNLLAKRFIEKIVYSKEDIEIMLFYGLNFQIPEIKNKTALQEQGISNFSGRNETNSFPPLKNKFVDD</sequence>
<name>X1HSQ2_9ZZZZ</name>
<evidence type="ECO:0000256" key="2">
    <source>
        <dbReference type="ARBA" id="ARBA00023172"/>
    </source>
</evidence>
<accession>X1HSQ2</accession>
<comment type="caution">
    <text evidence="6">The sequence shown here is derived from an EMBL/GenBank/DDBJ whole genome shotgun (WGS) entry which is preliminary data.</text>
</comment>
<dbReference type="Pfam" id="PF13408">
    <property type="entry name" value="Zn_ribbon_recom"/>
    <property type="match status" value="1"/>
</dbReference>
<dbReference type="PANTHER" id="PTHR30461">
    <property type="entry name" value="DNA-INVERTASE FROM LAMBDOID PROPHAGE"/>
    <property type="match status" value="1"/>
</dbReference>
<dbReference type="GO" id="GO:0000150">
    <property type="term" value="F:DNA strand exchange activity"/>
    <property type="evidence" value="ECO:0007669"/>
    <property type="project" value="InterPro"/>
</dbReference>
<keyword evidence="2" id="KW-0233">DNA recombination</keyword>
<protein>
    <submittedName>
        <fullName evidence="6">Uncharacterized protein</fullName>
    </submittedName>
</protein>
<dbReference type="InterPro" id="IPR050639">
    <property type="entry name" value="SSR_resolvase"/>
</dbReference>
<keyword evidence="1" id="KW-0238">DNA-binding</keyword>
<evidence type="ECO:0000313" key="6">
    <source>
        <dbReference type="EMBL" id="GAH72472.1"/>
    </source>
</evidence>
<evidence type="ECO:0000259" key="5">
    <source>
        <dbReference type="Pfam" id="PF13408"/>
    </source>
</evidence>
<dbReference type="PANTHER" id="PTHR30461:SF2">
    <property type="entry name" value="SERINE RECOMBINASE PINE-RELATED"/>
    <property type="match status" value="1"/>
</dbReference>
<evidence type="ECO:0000256" key="3">
    <source>
        <dbReference type="SAM" id="MobiDB-lite"/>
    </source>
</evidence>
<feature type="non-terminal residue" evidence="6">
    <location>
        <position position="1"/>
    </location>
</feature>
<dbReference type="AlphaFoldDB" id="X1HSQ2"/>
<dbReference type="InterPro" id="IPR038109">
    <property type="entry name" value="DNA_bind_recomb_sf"/>
</dbReference>
<dbReference type="InterPro" id="IPR011109">
    <property type="entry name" value="DNA_bind_recombinase_dom"/>
</dbReference>
<feature type="region of interest" description="Disordered" evidence="3">
    <location>
        <begin position="236"/>
        <end position="256"/>
    </location>
</feature>
<feature type="domain" description="Recombinase" evidence="4">
    <location>
        <begin position="2"/>
        <end position="43"/>
    </location>
</feature>
<dbReference type="EMBL" id="BARU01031244">
    <property type="protein sequence ID" value="GAH72472.1"/>
    <property type="molecule type" value="Genomic_DNA"/>
</dbReference>
<proteinExistence type="predicted"/>
<dbReference type="Pfam" id="PF07508">
    <property type="entry name" value="Recombinase"/>
    <property type="match status" value="1"/>
</dbReference>
<dbReference type="Gene3D" id="3.90.1750.20">
    <property type="entry name" value="Putative Large Serine Recombinase, Chain B, Domain 2"/>
    <property type="match status" value="1"/>
</dbReference>
<feature type="domain" description="Recombinase zinc beta ribbon" evidence="5">
    <location>
        <begin position="54"/>
        <end position="118"/>
    </location>
</feature>
<evidence type="ECO:0000256" key="1">
    <source>
        <dbReference type="ARBA" id="ARBA00023125"/>
    </source>
</evidence>